<evidence type="ECO:0008006" key="3">
    <source>
        <dbReference type="Google" id="ProtNLM"/>
    </source>
</evidence>
<dbReference type="PANTHER" id="PTHR24159">
    <property type="match status" value="1"/>
</dbReference>
<accession>A0ABR2JZ64</accession>
<protein>
    <recommendedName>
        <fullName evidence="3">DUF3447 domain-containing protein</fullName>
    </recommendedName>
</protein>
<dbReference type="Proteomes" id="UP001470230">
    <property type="component" value="Unassembled WGS sequence"/>
</dbReference>
<dbReference type="Gene3D" id="1.25.40.20">
    <property type="entry name" value="Ankyrin repeat-containing domain"/>
    <property type="match status" value="1"/>
</dbReference>
<keyword evidence="2" id="KW-1185">Reference proteome</keyword>
<evidence type="ECO:0000313" key="2">
    <source>
        <dbReference type="Proteomes" id="UP001470230"/>
    </source>
</evidence>
<dbReference type="InterPro" id="IPR036770">
    <property type="entry name" value="Ankyrin_rpt-contain_sf"/>
</dbReference>
<dbReference type="EMBL" id="JAPFFF010000008">
    <property type="protein sequence ID" value="KAK8883918.1"/>
    <property type="molecule type" value="Genomic_DNA"/>
</dbReference>
<dbReference type="InterPro" id="IPR002110">
    <property type="entry name" value="Ankyrin_rpt"/>
</dbReference>
<sequence length="375" mass="45315">MEFHDFIDKKKELYNFLLAFIENVDDEIFHFQNLTRYLETQRFDKNHEEFKSFLRLLLKISKNQHRTPDFFNKIEKILQFFEAEIKQTFSNIEIFDLFKNSKRILLFLFQNNIITHDESLNDFLKNNCIYSKYKTYRFYFFPEIKSSFKDPNIKSIERELEEIDSDIFLNFEENRQKGENESYICSLIQKDLVDDFISYVIQTNLPLSSTIKPSIFETNSFLLKNKETSLIEYSAFYGSIQIFQYLRLNNIELKPSLWLYAIHGRNADIIHLLEENLIVPEDKSYHKCLEESIKCHHNEIANYIINNFIDLNDDENYDNNALSYSFHYYNYSFFPTDFNNKFIFYYACQYNYIKIVKLLLSNKKDLNLNMTIILI</sequence>
<dbReference type="PANTHER" id="PTHR24159:SF5">
    <property type="entry name" value="ANK_REP_REGION DOMAIN-CONTAINING PROTEIN"/>
    <property type="match status" value="1"/>
</dbReference>
<gene>
    <name evidence="1" type="ORF">M9Y10_043020</name>
</gene>
<dbReference type="SMART" id="SM00248">
    <property type="entry name" value="ANK"/>
    <property type="match status" value="3"/>
</dbReference>
<organism evidence="1 2">
    <name type="scientific">Tritrichomonas musculus</name>
    <dbReference type="NCBI Taxonomy" id="1915356"/>
    <lineage>
        <taxon>Eukaryota</taxon>
        <taxon>Metamonada</taxon>
        <taxon>Parabasalia</taxon>
        <taxon>Tritrichomonadida</taxon>
        <taxon>Tritrichomonadidae</taxon>
        <taxon>Tritrichomonas</taxon>
    </lineage>
</organism>
<comment type="caution">
    <text evidence="1">The sequence shown here is derived from an EMBL/GenBank/DDBJ whole genome shotgun (WGS) entry which is preliminary data.</text>
</comment>
<dbReference type="SUPFAM" id="SSF48403">
    <property type="entry name" value="Ankyrin repeat"/>
    <property type="match status" value="1"/>
</dbReference>
<proteinExistence type="predicted"/>
<evidence type="ECO:0000313" key="1">
    <source>
        <dbReference type="EMBL" id="KAK8883918.1"/>
    </source>
</evidence>
<reference evidence="1 2" key="1">
    <citation type="submission" date="2024-04" db="EMBL/GenBank/DDBJ databases">
        <title>Tritrichomonas musculus Genome.</title>
        <authorList>
            <person name="Alves-Ferreira E."/>
            <person name="Grigg M."/>
            <person name="Lorenzi H."/>
            <person name="Galac M."/>
        </authorList>
    </citation>
    <scope>NUCLEOTIDE SEQUENCE [LARGE SCALE GENOMIC DNA]</scope>
    <source>
        <strain evidence="1 2">EAF2021</strain>
    </source>
</reference>
<name>A0ABR2JZ64_9EUKA</name>